<sequence>MKMPRPAMAYVVPFCVFFIYLCLVAGEYFYERQSLESEAASVQIEQLKKELFRMQHLVEKAVGNHNLDSVAEEISLAATDFNIMVYILLDDTSLIRHANHVVWRDSRALQVIDGYSMELQRQVVNSGKPLIFANPDRLSIQAYYPIAGEAPVGFGEKVELIYLEYDLSPAMAKVTDALNVRFMRVWGLGALFVLGFMLVLHFMLIRPLRSLVWQARKGESSSFHIDSPWLFSEIRVLQDYLHQSQQKLQRTLKQLRDNEQRWLFAVEGTRNGIWDWNIASGEVFLSDRWKEMIGYGPHELEGLYSTWESRLHPDDREAVLSSLQAYLNGETEAFESVHRLRHKEGHYIWVLDRGMLVEWDEQGRPCRIIGTHADVSDDVRNQQALAHLANHDALTNLANRRALMDALYEQQKHCHNSLQCAALFLIDLDNFKTINDTLGHHLGDRLLIQLAARFSGYFTANTLVARLGGDEFVILAKDLTQDKTTAARRALALASEIRQLVARPFNISDKQLHVSASIGVCLFDDQDDIDAEELLKRADMAMFQAKEGGRDNCMIYNSEMEVKAHQNLLIQNELRYAIERQQLSLVYQPIVDSQGQLTGAEALLRWQHPQQGNISPADFIPIAEGSGLISEIGHWVILEVCRFIREQQAKGIKVPKIAINLSARQFNQPEFVERLIALLKAQGIATDALELELTEYALLTNLCIMNTRIDLLKKAGISVAIDDFGTGYSSLSYLQNLPLSRLKIDASFVQKIGSGRSADAIVRAIVEMAHSLELKVVAEGVETAQQRAFLNQLGCDSFQGYLFSQPLSETEFATLLHAPKHELPCAAPGS</sequence>
<evidence type="ECO:0000259" key="7">
    <source>
        <dbReference type="PROSITE" id="PS50113"/>
    </source>
</evidence>
<proteinExistence type="predicted"/>
<feature type="transmembrane region" description="Helical" evidence="5">
    <location>
        <begin position="7"/>
        <end position="30"/>
    </location>
</feature>
<dbReference type="PROSITE" id="PS50887">
    <property type="entry name" value="GGDEF"/>
    <property type="match status" value="1"/>
</dbReference>
<dbReference type="InterPro" id="IPR001610">
    <property type="entry name" value="PAC"/>
</dbReference>
<dbReference type="InterPro" id="IPR001633">
    <property type="entry name" value="EAL_dom"/>
</dbReference>
<dbReference type="SMART" id="SM00052">
    <property type="entry name" value="EAL"/>
    <property type="match status" value="1"/>
</dbReference>
<comment type="catalytic activity">
    <reaction evidence="4">
        <text>3',3'-c-di-GMP + H2O = 5'-phosphoguanylyl(3'-&gt;5')guanosine + H(+)</text>
        <dbReference type="Rhea" id="RHEA:24902"/>
        <dbReference type="ChEBI" id="CHEBI:15377"/>
        <dbReference type="ChEBI" id="CHEBI:15378"/>
        <dbReference type="ChEBI" id="CHEBI:58754"/>
        <dbReference type="ChEBI" id="CHEBI:58805"/>
        <dbReference type="EC" id="3.1.4.52"/>
    </reaction>
    <physiologicalReaction direction="left-to-right" evidence="4">
        <dbReference type="Rhea" id="RHEA:24903"/>
    </physiologicalReaction>
</comment>
<dbReference type="EMBL" id="AP024613">
    <property type="protein sequence ID" value="BCV47262.1"/>
    <property type="molecule type" value="Genomic_DNA"/>
</dbReference>
<feature type="transmembrane region" description="Helical" evidence="5">
    <location>
        <begin position="185"/>
        <end position="205"/>
    </location>
</feature>
<protein>
    <recommendedName>
        <fullName evidence="2">cyclic-guanylate-specific phosphodiesterase</fullName>
        <ecNumber evidence="2">3.1.4.52</ecNumber>
    </recommendedName>
</protein>
<keyword evidence="5" id="KW-1133">Transmembrane helix</keyword>
<dbReference type="CDD" id="cd01949">
    <property type="entry name" value="GGDEF"/>
    <property type="match status" value="1"/>
</dbReference>
<dbReference type="SUPFAM" id="SSF141868">
    <property type="entry name" value="EAL domain-like"/>
    <property type="match status" value="1"/>
</dbReference>
<evidence type="ECO:0000256" key="1">
    <source>
        <dbReference type="ARBA" id="ARBA00001946"/>
    </source>
</evidence>
<feature type="domain" description="PAC" evidence="7">
    <location>
        <begin position="334"/>
        <end position="387"/>
    </location>
</feature>
<dbReference type="Pfam" id="PF00990">
    <property type="entry name" value="GGDEF"/>
    <property type="match status" value="1"/>
</dbReference>
<dbReference type="InterPro" id="IPR035965">
    <property type="entry name" value="PAS-like_dom_sf"/>
</dbReference>
<keyword evidence="5" id="KW-0812">Transmembrane</keyword>
<comment type="cofactor">
    <cofactor evidence="1">
        <name>Mg(2+)</name>
        <dbReference type="ChEBI" id="CHEBI:18420"/>
    </cofactor>
</comment>
<dbReference type="SMART" id="SM00091">
    <property type="entry name" value="PAS"/>
    <property type="match status" value="1"/>
</dbReference>
<dbReference type="InterPro" id="IPR000014">
    <property type="entry name" value="PAS"/>
</dbReference>
<evidence type="ECO:0000259" key="9">
    <source>
        <dbReference type="PROSITE" id="PS50887"/>
    </source>
</evidence>
<dbReference type="InterPro" id="IPR052155">
    <property type="entry name" value="Biofilm_reg_signaling"/>
</dbReference>
<dbReference type="Pfam" id="PF00563">
    <property type="entry name" value="EAL"/>
    <property type="match status" value="1"/>
</dbReference>
<dbReference type="Gene3D" id="3.30.70.270">
    <property type="match status" value="1"/>
</dbReference>
<evidence type="ECO:0000256" key="2">
    <source>
        <dbReference type="ARBA" id="ARBA00012282"/>
    </source>
</evidence>
<evidence type="ECO:0000256" key="5">
    <source>
        <dbReference type="SAM" id="Phobius"/>
    </source>
</evidence>
<dbReference type="Gene3D" id="3.30.450.20">
    <property type="entry name" value="PAS domain"/>
    <property type="match status" value="1"/>
</dbReference>
<evidence type="ECO:0000313" key="10">
    <source>
        <dbReference type="EMBL" id="BCV47262.1"/>
    </source>
</evidence>
<name>A0AAD1KF21_9GAMM</name>
<evidence type="ECO:0000256" key="3">
    <source>
        <dbReference type="ARBA" id="ARBA00022636"/>
    </source>
</evidence>
<dbReference type="InterPro" id="IPR000160">
    <property type="entry name" value="GGDEF_dom"/>
</dbReference>
<feature type="domain" description="EAL" evidence="8">
    <location>
        <begin position="567"/>
        <end position="820"/>
    </location>
</feature>
<dbReference type="InterPro" id="IPR029787">
    <property type="entry name" value="Nucleotide_cyclase"/>
</dbReference>
<reference evidence="10" key="1">
    <citation type="submission" date="2021-05" db="EMBL/GenBank/DDBJ databases">
        <title>Molecular characterization for Shewanella algae harboring chromosomal blaOXA-55-like strains isolated from clinical and environment sample.</title>
        <authorList>
            <person name="Ohama Y."/>
            <person name="Aoki K."/>
            <person name="Harada S."/>
            <person name="Moriya K."/>
            <person name="Ishii Y."/>
            <person name="Tateda K."/>
        </authorList>
    </citation>
    <scope>NUCLEOTIDE SEQUENCE</scope>
    <source>
        <strain evidence="10">TUM17379</strain>
    </source>
</reference>
<keyword evidence="5" id="KW-0472">Membrane</keyword>
<organism evidence="10 11">
    <name type="scientific">Shewanella algae</name>
    <dbReference type="NCBI Taxonomy" id="38313"/>
    <lineage>
        <taxon>Bacteria</taxon>
        <taxon>Pseudomonadati</taxon>
        <taxon>Pseudomonadota</taxon>
        <taxon>Gammaproteobacteria</taxon>
        <taxon>Alteromonadales</taxon>
        <taxon>Shewanellaceae</taxon>
        <taxon>Shewanella</taxon>
    </lineage>
</organism>
<feature type="domain" description="PAS" evidence="6">
    <location>
        <begin position="258"/>
        <end position="330"/>
    </location>
</feature>
<dbReference type="InterPro" id="IPR013655">
    <property type="entry name" value="PAS_fold_3"/>
</dbReference>
<dbReference type="SUPFAM" id="SSF55785">
    <property type="entry name" value="PYP-like sensor domain (PAS domain)"/>
    <property type="match status" value="1"/>
</dbReference>
<dbReference type="PANTHER" id="PTHR44757:SF2">
    <property type="entry name" value="BIOFILM ARCHITECTURE MAINTENANCE PROTEIN MBAA"/>
    <property type="match status" value="1"/>
</dbReference>
<dbReference type="InterPro" id="IPR043128">
    <property type="entry name" value="Rev_trsase/Diguanyl_cyclase"/>
</dbReference>
<dbReference type="GO" id="GO:0071111">
    <property type="term" value="F:cyclic-guanylate-specific phosphodiesterase activity"/>
    <property type="evidence" value="ECO:0007669"/>
    <property type="project" value="UniProtKB-EC"/>
</dbReference>
<dbReference type="SMART" id="SM00086">
    <property type="entry name" value="PAC"/>
    <property type="match status" value="1"/>
</dbReference>
<dbReference type="EC" id="3.1.4.52" evidence="2"/>
<dbReference type="GO" id="GO:0071732">
    <property type="term" value="P:cellular response to nitric oxide"/>
    <property type="evidence" value="ECO:0007669"/>
    <property type="project" value="UniProtKB-ARBA"/>
</dbReference>
<dbReference type="PANTHER" id="PTHR44757">
    <property type="entry name" value="DIGUANYLATE CYCLASE DGCP"/>
    <property type="match status" value="1"/>
</dbReference>
<dbReference type="PROSITE" id="PS50883">
    <property type="entry name" value="EAL"/>
    <property type="match status" value="1"/>
</dbReference>
<dbReference type="AlphaFoldDB" id="A0AAD1KF21"/>
<evidence type="ECO:0000259" key="6">
    <source>
        <dbReference type="PROSITE" id="PS50112"/>
    </source>
</evidence>
<dbReference type="Proteomes" id="UP000825078">
    <property type="component" value="Chromosome"/>
</dbReference>
<dbReference type="FunFam" id="3.30.70.270:FF:000001">
    <property type="entry name" value="Diguanylate cyclase domain protein"/>
    <property type="match status" value="1"/>
</dbReference>
<dbReference type="SUPFAM" id="SSF55073">
    <property type="entry name" value="Nucleotide cyclase"/>
    <property type="match status" value="1"/>
</dbReference>
<dbReference type="CDD" id="cd01948">
    <property type="entry name" value="EAL"/>
    <property type="match status" value="1"/>
</dbReference>
<dbReference type="FunFam" id="3.20.20.450:FF:000001">
    <property type="entry name" value="Cyclic di-GMP phosphodiesterase yahA"/>
    <property type="match status" value="1"/>
</dbReference>
<dbReference type="InterPro" id="IPR000700">
    <property type="entry name" value="PAS-assoc_C"/>
</dbReference>
<dbReference type="CDD" id="cd00130">
    <property type="entry name" value="PAS"/>
    <property type="match status" value="1"/>
</dbReference>
<evidence type="ECO:0000256" key="4">
    <source>
        <dbReference type="ARBA" id="ARBA00051114"/>
    </source>
</evidence>
<evidence type="ECO:0000259" key="8">
    <source>
        <dbReference type="PROSITE" id="PS50883"/>
    </source>
</evidence>
<gene>
    <name evidence="10" type="ORF">TUM17379_42800</name>
</gene>
<accession>A0AAD1KF21</accession>
<evidence type="ECO:0000313" key="11">
    <source>
        <dbReference type="Proteomes" id="UP000825078"/>
    </source>
</evidence>
<dbReference type="SMART" id="SM00267">
    <property type="entry name" value="GGDEF"/>
    <property type="match status" value="1"/>
</dbReference>
<dbReference type="NCBIfam" id="TIGR00254">
    <property type="entry name" value="GGDEF"/>
    <property type="match status" value="1"/>
</dbReference>
<dbReference type="InterPro" id="IPR035919">
    <property type="entry name" value="EAL_sf"/>
</dbReference>
<feature type="domain" description="GGDEF" evidence="9">
    <location>
        <begin position="419"/>
        <end position="558"/>
    </location>
</feature>
<keyword evidence="3" id="KW-0973">c-di-GMP</keyword>
<dbReference type="NCBIfam" id="TIGR00229">
    <property type="entry name" value="sensory_box"/>
    <property type="match status" value="1"/>
</dbReference>
<dbReference type="Pfam" id="PF08447">
    <property type="entry name" value="PAS_3"/>
    <property type="match status" value="1"/>
</dbReference>
<dbReference type="PROSITE" id="PS50113">
    <property type="entry name" value="PAC"/>
    <property type="match status" value="1"/>
</dbReference>
<dbReference type="PROSITE" id="PS50112">
    <property type="entry name" value="PAS"/>
    <property type="match status" value="1"/>
</dbReference>
<dbReference type="Gene3D" id="3.20.20.450">
    <property type="entry name" value="EAL domain"/>
    <property type="match status" value="1"/>
</dbReference>